<dbReference type="Proteomes" id="UP000240883">
    <property type="component" value="Unassembled WGS sequence"/>
</dbReference>
<evidence type="ECO:0000256" key="2">
    <source>
        <dbReference type="SAM" id="Phobius"/>
    </source>
</evidence>
<feature type="region of interest" description="Disordered" evidence="1">
    <location>
        <begin position="1"/>
        <end position="20"/>
    </location>
</feature>
<dbReference type="AlphaFoldDB" id="A0A2T2N8L6"/>
<gene>
    <name evidence="3" type="ORF">BS50DRAFT_149333</name>
</gene>
<protein>
    <submittedName>
        <fullName evidence="3">Uncharacterized protein</fullName>
    </submittedName>
</protein>
<name>A0A2T2N8L6_CORCC</name>
<evidence type="ECO:0000256" key="1">
    <source>
        <dbReference type="SAM" id="MobiDB-lite"/>
    </source>
</evidence>
<dbReference type="EMBL" id="KZ678144">
    <property type="protein sequence ID" value="PSN61368.1"/>
    <property type="molecule type" value="Genomic_DNA"/>
</dbReference>
<accession>A0A2T2N8L6</accession>
<reference evidence="3 4" key="1">
    <citation type="journal article" date="2018" name="Front. Microbiol.">
        <title>Genome-Wide Analysis of Corynespora cassiicola Leaf Fall Disease Putative Effectors.</title>
        <authorList>
            <person name="Lopez D."/>
            <person name="Ribeiro S."/>
            <person name="Label P."/>
            <person name="Fumanal B."/>
            <person name="Venisse J.S."/>
            <person name="Kohler A."/>
            <person name="de Oliveira R.R."/>
            <person name="Labutti K."/>
            <person name="Lipzen A."/>
            <person name="Lail K."/>
            <person name="Bauer D."/>
            <person name="Ohm R.A."/>
            <person name="Barry K.W."/>
            <person name="Spatafora J."/>
            <person name="Grigoriev I.V."/>
            <person name="Martin F.M."/>
            <person name="Pujade-Renaud V."/>
        </authorList>
    </citation>
    <scope>NUCLEOTIDE SEQUENCE [LARGE SCALE GENOMIC DNA]</scope>
    <source>
        <strain evidence="3 4">Philippines</strain>
    </source>
</reference>
<sequence>MKNKDKALGGLTQSNPERSMYLQPKRRPHIPLHIPDPHLAQARGPMVALPDPIHLIIVKVHDPVPPYGIREHDAGRHHEQAGHRGIPGGLDARLVGARRVPLLDADVVGEGGEAGAQAVEPVAHADDVVDVGRRVELERQRLGGRVHDEVRARAEGVDGHHAVDAALAREQAEAYLSKGVARGKETGERGRNVRDALVVGVEGQGRSRVLHLIVVFLLIICVLLLISGMPLAPLETQGRRKLLLGFVEDGDQSVFAYVGLEFDGQIDEFGKGCSGHSLCQEASTWKEEGCRWVLEWEDVGEGMSSQEYIEMAEQGYIAGVYPTLSICCHTSRQADSFGYMLRA</sequence>
<evidence type="ECO:0000313" key="3">
    <source>
        <dbReference type="EMBL" id="PSN61368.1"/>
    </source>
</evidence>
<evidence type="ECO:0000313" key="4">
    <source>
        <dbReference type="Proteomes" id="UP000240883"/>
    </source>
</evidence>
<keyword evidence="2" id="KW-0812">Transmembrane</keyword>
<keyword evidence="4" id="KW-1185">Reference proteome</keyword>
<organism evidence="3 4">
    <name type="scientific">Corynespora cassiicola Philippines</name>
    <dbReference type="NCBI Taxonomy" id="1448308"/>
    <lineage>
        <taxon>Eukaryota</taxon>
        <taxon>Fungi</taxon>
        <taxon>Dikarya</taxon>
        <taxon>Ascomycota</taxon>
        <taxon>Pezizomycotina</taxon>
        <taxon>Dothideomycetes</taxon>
        <taxon>Pleosporomycetidae</taxon>
        <taxon>Pleosporales</taxon>
        <taxon>Corynesporascaceae</taxon>
        <taxon>Corynespora</taxon>
    </lineage>
</organism>
<proteinExistence type="predicted"/>
<feature type="transmembrane region" description="Helical" evidence="2">
    <location>
        <begin position="209"/>
        <end position="232"/>
    </location>
</feature>
<keyword evidence="2" id="KW-0472">Membrane</keyword>
<keyword evidence="2" id="KW-1133">Transmembrane helix</keyword>